<sequence length="342" mass="40180">MMPRTEPKRRSWAREYTEAEDKLLGIWGYFNSQMKKMEYWKRTQYTPTDEELRNLGIELSDLDFETGETSSTIFPYFMPSQDKTVSVSNSGIHPDNDAFNTFNRSNTRRIFGEYDWYEYLHLAFGGYVGAIRERQQPEFDQRWELPIPQDRRSTGSCAVRETMIYGKMQARRPSQSHRVVKVLVDKDIDENRPSVSEWIGLVSWMLGGMRYQLEQIKAQIPKKPSKDQRRELNKRRLHIVFPTLVLCFMKPARVRVLYGYFEYGILKVQFSKCQDFNVPNYVERMDCLLRWIFPTTNGDTRLVGLQAISEDEEDEEAESYEKKHGIISQAENTVGSCQSTES</sequence>
<dbReference type="GeneID" id="63751106"/>
<keyword evidence="2" id="KW-1185">Reference proteome</keyword>
<dbReference type="Proteomes" id="UP000184383">
    <property type="component" value="Unassembled WGS sequence"/>
</dbReference>
<gene>
    <name evidence="1" type="ORF">ASPWEDRAFT_40175</name>
</gene>
<dbReference type="AlphaFoldDB" id="A0A1L9RJG6"/>
<dbReference type="VEuPathDB" id="FungiDB:ASPWEDRAFT_40175"/>
<proteinExistence type="predicted"/>
<dbReference type="EMBL" id="KV878212">
    <property type="protein sequence ID" value="OJJ35044.1"/>
    <property type="molecule type" value="Genomic_DNA"/>
</dbReference>
<evidence type="ECO:0000313" key="2">
    <source>
        <dbReference type="Proteomes" id="UP000184383"/>
    </source>
</evidence>
<reference evidence="2" key="1">
    <citation type="journal article" date="2017" name="Genome Biol.">
        <title>Comparative genomics reveals high biological diversity and specific adaptations in the industrially and medically important fungal genus Aspergillus.</title>
        <authorList>
            <person name="de Vries R.P."/>
            <person name="Riley R."/>
            <person name="Wiebenga A."/>
            <person name="Aguilar-Osorio G."/>
            <person name="Amillis S."/>
            <person name="Uchima C.A."/>
            <person name="Anderluh G."/>
            <person name="Asadollahi M."/>
            <person name="Askin M."/>
            <person name="Barry K."/>
            <person name="Battaglia E."/>
            <person name="Bayram O."/>
            <person name="Benocci T."/>
            <person name="Braus-Stromeyer S.A."/>
            <person name="Caldana C."/>
            <person name="Canovas D."/>
            <person name="Cerqueira G.C."/>
            <person name="Chen F."/>
            <person name="Chen W."/>
            <person name="Choi C."/>
            <person name="Clum A."/>
            <person name="Dos Santos R.A."/>
            <person name="Damasio A.R."/>
            <person name="Diallinas G."/>
            <person name="Emri T."/>
            <person name="Fekete E."/>
            <person name="Flipphi M."/>
            <person name="Freyberg S."/>
            <person name="Gallo A."/>
            <person name="Gournas C."/>
            <person name="Habgood R."/>
            <person name="Hainaut M."/>
            <person name="Harispe M.L."/>
            <person name="Henrissat B."/>
            <person name="Hilden K.S."/>
            <person name="Hope R."/>
            <person name="Hossain A."/>
            <person name="Karabika E."/>
            <person name="Karaffa L."/>
            <person name="Karanyi Z."/>
            <person name="Krasevec N."/>
            <person name="Kuo A."/>
            <person name="Kusch H."/>
            <person name="LaButti K."/>
            <person name="Lagendijk E.L."/>
            <person name="Lapidus A."/>
            <person name="Levasseur A."/>
            <person name="Lindquist E."/>
            <person name="Lipzen A."/>
            <person name="Logrieco A.F."/>
            <person name="MacCabe A."/>
            <person name="Maekelae M.R."/>
            <person name="Malavazi I."/>
            <person name="Melin P."/>
            <person name="Meyer V."/>
            <person name="Mielnichuk N."/>
            <person name="Miskei M."/>
            <person name="Molnar A.P."/>
            <person name="Mule G."/>
            <person name="Ngan C.Y."/>
            <person name="Orejas M."/>
            <person name="Orosz E."/>
            <person name="Ouedraogo J.P."/>
            <person name="Overkamp K.M."/>
            <person name="Park H.-S."/>
            <person name="Perrone G."/>
            <person name="Piumi F."/>
            <person name="Punt P.J."/>
            <person name="Ram A.F."/>
            <person name="Ramon A."/>
            <person name="Rauscher S."/>
            <person name="Record E."/>
            <person name="Riano-Pachon D.M."/>
            <person name="Robert V."/>
            <person name="Roehrig J."/>
            <person name="Ruller R."/>
            <person name="Salamov A."/>
            <person name="Salih N.S."/>
            <person name="Samson R.A."/>
            <person name="Sandor E."/>
            <person name="Sanguinetti M."/>
            <person name="Schuetze T."/>
            <person name="Sepcic K."/>
            <person name="Shelest E."/>
            <person name="Sherlock G."/>
            <person name="Sophianopoulou V."/>
            <person name="Squina F.M."/>
            <person name="Sun H."/>
            <person name="Susca A."/>
            <person name="Todd R.B."/>
            <person name="Tsang A."/>
            <person name="Unkles S.E."/>
            <person name="van de Wiele N."/>
            <person name="van Rossen-Uffink D."/>
            <person name="Oliveira J.V."/>
            <person name="Vesth T.C."/>
            <person name="Visser J."/>
            <person name="Yu J.-H."/>
            <person name="Zhou M."/>
            <person name="Andersen M.R."/>
            <person name="Archer D.B."/>
            <person name="Baker S.E."/>
            <person name="Benoit I."/>
            <person name="Brakhage A.A."/>
            <person name="Braus G.H."/>
            <person name="Fischer R."/>
            <person name="Frisvad J.C."/>
            <person name="Goldman G.H."/>
            <person name="Houbraken J."/>
            <person name="Oakley B."/>
            <person name="Pocsi I."/>
            <person name="Scazzocchio C."/>
            <person name="Seiboth B."/>
            <person name="vanKuyk P.A."/>
            <person name="Wortman J."/>
            <person name="Dyer P.S."/>
            <person name="Grigoriev I.V."/>
        </authorList>
    </citation>
    <scope>NUCLEOTIDE SEQUENCE [LARGE SCALE GENOMIC DNA]</scope>
    <source>
        <strain evidence="2">DTO 134E9</strain>
    </source>
</reference>
<protein>
    <submittedName>
        <fullName evidence="1">Uncharacterized protein</fullName>
    </submittedName>
</protein>
<evidence type="ECO:0000313" key="1">
    <source>
        <dbReference type="EMBL" id="OJJ35044.1"/>
    </source>
</evidence>
<dbReference type="RefSeq" id="XP_040688720.1">
    <property type="nucleotide sequence ID" value="XM_040835258.1"/>
</dbReference>
<name>A0A1L9RJG6_ASPWE</name>
<dbReference type="OrthoDB" id="4510378at2759"/>
<organism evidence="1 2">
    <name type="scientific">Aspergillus wentii DTO 134E9</name>
    <dbReference type="NCBI Taxonomy" id="1073089"/>
    <lineage>
        <taxon>Eukaryota</taxon>
        <taxon>Fungi</taxon>
        <taxon>Dikarya</taxon>
        <taxon>Ascomycota</taxon>
        <taxon>Pezizomycotina</taxon>
        <taxon>Eurotiomycetes</taxon>
        <taxon>Eurotiomycetidae</taxon>
        <taxon>Eurotiales</taxon>
        <taxon>Aspergillaceae</taxon>
        <taxon>Aspergillus</taxon>
        <taxon>Aspergillus subgen. Cremei</taxon>
    </lineage>
</organism>
<accession>A0A1L9RJG6</accession>